<feature type="region of interest" description="Disordered" evidence="6">
    <location>
        <begin position="291"/>
        <end position="328"/>
    </location>
</feature>
<dbReference type="Pfam" id="PF01061">
    <property type="entry name" value="ABC2_membrane"/>
    <property type="match status" value="1"/>
</dbReference>
<evidence type="ECO:0000256" key="1">
    <source>
        <dbReference type="ARBA" id="ARBA00004141"/>
    </source>
</evidence>
<feature type="domain" description="ABC-2 type transporter transmembrane" evidence="9">
    <location>
        <begin position="373"/>
        <end position="578"/>
    </location>
</feature>
<feature type="domain" description="ABC transporter" evidence="8">
    <location>
        <begin position="6"/>
        <end position="98"/>
    </location>
</feature>
<evidence type="ECO:0000256" key="3">
    <source>
        <dbReference type="ARBA" id="ARBA00022692"/>
    </source>
</evidence>
<dbReference type="GO" id="GO:0016020">
    <property type="term" value="C:membrane"/>
    <property type="evidence" value="ECO:0007669"/>
    <property type="project" value="UniProtKB-SubCell"/>
</dbReference>
<dbReference type="GO" id="GO:0005524">
    <property type="term" value="F:ATP binding"/>
    <property type="evidence" value="ECO:0007669"/>
    <property type="project" value="InterPro"/>
</dbReference>
<dbReference type="PANTHER" id="PTHR48041:SF73">
    <property type="entry name" value="ABC TRANSPORTER G FAMILY MEMBER STR"/>
    <property type="match status" value="1"/>
</dbReference>
<feature type="compositionally biased region" description="Low complexity" evidence="6">
    <location>
        <begin position="298"/>
        <end position="313"/>
    </location>
</feature>
<dbReference type="InterPro" id="IPR050352">
    <property type="entry name" value="ABCG_transporters"/>
</dbReference>
<dbReference type="PANTHER" id="PTHR48041">
    <property type="entry name" value="ABC TRANSPORTER G FAMILY MEMBER 28"/>
    <property type="match status" value="1"/>
</dbReference>
<dbReference type="GO" id="GO:0016887">
    <property type="term" value="F:ATP hydrolysis activity"/>
    <property type="evidence" value="ECO:0007669"/>
    <property type="project" value="InterPro"/>
</dbReference>
<evidence type="ECO:0000256" key="7">
    <source>
        <dbReference type="SAM" id="Phobius"/>
    </source>
</evidence>
<reference evidence="10" key="1">
    <citation type="submission" date="2020-06" db="EMBL/GenBank/DDBJ databases">
        <authorList>
            <person name="Li T."/>
            <person name="Hu X."/>
            <person name="Zhang T."/>
            <person name="Song X."/>
            <person name="Zhang H."/>
            <person name="Dai N."/>
            <person name="Sheng W."/>
            <person name="Hou X."/>
            <person name="Wei L."/>
        </authorList>
    </citation>
    <scope>NUCLEOTIDE SEQUENCE</scope>
    <source>
        <strain evidence="10">G02</strain>
        <tissue evidence="10">Leaf</tissue>
    </source>
</reference>
<dbReference type="Gene3D" id="3.40.50.300">
    <property type="entry name" value="P-loop containing nucleotide triphosphate hydrolases"/>
    <property type="match status" value="1"/>
</dbReference>
<keyword evidence="5 7" id="KW-0472">Membrane</keyword>
<evidence type="ECO:0000259" key="9">
    <source>
        <dbReference type="Pfam" id="PF01061"/>
    </source>
</evidence>
<reference evidence="10" key="2">
    <citation type="journal article" date="2024" name="Plant">
        <title>Genomic evolution and insights into agronomic trait innovations of Sesamum species.</title>
        <authorList>
            <person name="Miao H."/>
            <person name="Wang L."/>
            <person name="Qu L."/>
            <person name="Liu H."/>
            <person name="Sun Y."/>
            <person name="Le M."/>
            <person name="Wang Q."/>
            <person name="Wei S."/>
            <person name="Zheng Y."/>
            <person name="Lin W."/>
            <person name="Duan Y."/>
            <person name="Cao H."/>
            <person name="Xiong S."/>
            <person name="Wang X."/>
            <person name="Wei L."/>
            <person name="Li C."/>
            <person name="Ma Q."/>
            <person name="Ju M."/>
            <person name="Zhao R."/>
            <person name="Li G."/>
            <person name="Mu C."/>
            <person name="Tian Q."/>
            <person name="Mei H."/>
            <person name="Zhang T."/>
            <person name="Gao T."/>
            <person name="Zhang H."/>
        </authorList>
    </citation>
    <scope>NUCLEOTIDE SEQUENCE</scope>
    <source>
        <strain evidence="10">G02</strain>
    </source>
</reference>
<keyword evidence="3 7" id="KW-0812">Transmembrane</keyword>
<evidence type="ECO:0000313" key="10">
    <source>
        <dbReference type="EMBL" id="KAL0356377.1"/>
    </source>
</evidence>
<feature type="transmembrane region" description="Helical" evidence="7">
    <location>
        <begin position="527"/>
        <end position="548"/>
    </location>
</feature>
<dbReference type="InterPro" id="IPR003439">
    <property type="entry name" value="ABC_transporter-like_ATP-bd"/>
</dbReference>
<evidence type="ECO:0000256" key="4">
    <source>
        <dbReference type="ARBA" id="ARBA00022989"/>
    </source>
</evidence>
<dbReference type="PROSITE" id="PS00211">
    <property type="entry name" value="ABC_TRANSPORTER_1"/>
    <property type="match status" value="1"/>
</dbReference>
<organism evidence="10">
    <name type="scientific">Sesamum radiatum</name>
    <name type="common">Black benniseed</name>
    <dbReference type="NCBI Taxonomy" id="300843"/>
    <lineage>
        <taxon>Eukaryota</taxon>
        <taxon>Viridiplantae</taxon>
        <taxon>Streptophyta</taxon>
        <taxon>Embryophyta</taxon>
        <taxon>Tracheophyta</taxon>
        <taxon>Spermatophyta</taxon>
        <taxon>Magnoliopsida</taxon>
        <taxon>eudicotyledons</taxon>
        <taxon>Gunneridae</taxon>
        <taxon>Pentapetalae</taxon>
        <taxon>asterids</taxon>
        <taxon>lamiids</taxon>
        <taxon>Lamiales</taxon>
        <taxon>Pedaliaceae</taxon>
        <taxon>Sesamum</taxon>
    </lineage>
</organism>
<feature type="compositionally biased region" description="Polar residues" evidence="6">
    <location>
        <begin position="314"/>
        <end position="324"/>
    </location>
</feature>
<protein>
    <submittedName>
        <fullName evidence="10">ABC transporter G family member 2</fullName>
    </submittedName>
</protein>
<dbReference type="SUPFAM" id="SSF52540">
    <property type="entry name" value="P-loop containing nucleoside triphosphate hydrolases"/>
    <property type="match status" value="1"/>
</dbReference>
<proteinExistence type="predicted"/>
<dbReference type="GO" id="GO:0140359">
    <property type="term" value="F:ABC-type transporter activity"/>
    <property type="evidence" value="ECO:0007669"/>
    <property type="project" value="InterPro"/>
</dbReference>
<evidence type="ECO:0000256" key="2">
    <source>
        <dbReference type="ARBA" id="ARBA00022448"/>
    </source>
</evidence>
<dbReference type="AlphaFoldDB" id="A0AAW2PKN3"/>
<feature type="region of interest" description="Disordered" evidence="6">
    <location>
        <begin position="208"/>
        <end position="248"/>
    </location>
</feature>
<sequence>MKMISSYVMQDDQLFPMLTVFETFMFAAEVRLPPSISTAEKKKRVIELLDQLGLTSTIHTYIGNEGNRGVSGGERRRVSIGIDIIHKPSLLFLDEPTSGLDSTSAFSVVEKVKDIARGGSIVLMTIHQPSFRIQMLLDRITVLARGRLIYMGSPDALPAYLSGFKRPVPDGENSIEYLLDVIKEYDESTIGLDPLVLYQRDGIKPDRVAMTPVRRTPRRPKTPLAKSPWEFDSNNDDGEDDEEDFDASLERKSRISHTPMSMHSGVYHPRLASQFYKDFSVWIYQGVRGTPRRPPTWTPARTPRQTPTSSSRSHISNHYPTNHRNPPHTKTPVVFSPAHDSYAPSYEELNVAEEVLDEPEHRNKFANPWLREVAVLSWRTGLNVIRTPELFLSREIVLAVMALVLSSLFKNLKEENFKNHQPPSQFLHLCHLPRLLLPMMLSQLSSKNDLSSYAKRPTMLIELHLMSSPPSSVPPIFCSPGHHICSNYPIHFSLRCNIIYFWLILYASLITTNAYVMLVSAMVPSYITGYAVVIATTALFFLTCGFFLKSSQIPKYWRWLHYISAIKYPFEALLINEFKGTRCYQGKPEDLSPGPLGEIRISKPHNTSSAVAQDPNCMLIGEDVLFTMDIIASRVFG</sequence>
<evidence type="ECO:0000256" key="5">
    <source>
        <dbReference type="ARBA" id="ARBA00023136"/>
    </source>
</evidence>
<keyword evidence="4 7" id="KW-1133">Transmembrane helix</keyword>
<keyword evidence="2" id="KW-0813">Transport</keyword>
<dbReference type="InterPro" id="IPR027417">
    <property type="entry name" value="P-loop_NTPase"/>
</dbReference>
<comment type="caution">
    <text evidence="10">The sequence shown here is derived from an EMBL/GenBank/DDBJ whole genome shotgun (WGS) entry which is preliminary data.</text>
</comment>
<dbReference type="InterPro" id="IPR017871">
    <property type="entry name" value="ABC_transporter-like_CS"/>
</dbReference>
<accession>A0AAW2PKN3</accession>
<dbReference type="Pfam" id="PF00005">
    <property type="entry name" value="ABC_tran"/>
    <property type="match status" value="1"/>
</dbReference>
<dbReference type="EMBL" id="JACGWJ010000017">
    <property type="protein sequence ID" value="KAL0356377.1"/>
    <property type="molecule type" value="Genomic_DNA"/>
</dbReference>
<evidence type="ECO:0000256" key="6">
    <source>
        <dbReference type="SAM" id="MobiDB-lite"/>
    </source>
</evidence>
<feature type="compositionally biased region" description="Acidic residues" evidence="6">
    <location>
        <begin position="233"/>
        <end position="247"/>
    </location>
</feature>
<name>A0AAW2PKN3_SESRA</name>
<comment type="subcellular location">
    <subcellularLocation>
        <location evidence="1">Membrane</location>
        <topology evidence="1">Multi-pass membrane protein</topology>
    </subcellularLocation>
</comment>
<gene>
    <name evidence="10" type="ORF">Sradi_4084600</name>
</gene>
<feature type="transmembrane region" description="Helical" evidence="7">
    <location>
        <begin position="499"/>
        <end position="521"/>
    </location>
</feature>
<dbReference type="InterPro" id="IPR013525">
    <property type="entry name" value="ABC2_TM"/>
</dbReference>
<evidence type="ECO:0000259" key="8">
    <source>
        <dbReference type="Pfam" id="PF00005"/>
    </source>
</evidence>
<feature type="transmembrane region" description="Helical" evidence="7">
    <location>
        <begin position="391"/>
        <end position="409"/>
    </location>
</feature>